<evidence type="ECO:0000313" key="1">
    <source>
        <dbReference type="EMBL" id="EDN84089.1"/>
    </source>
</evidence>
<organism evidence="1 2">
    <name type="scientific">Bifidobacterium adolescentis L2-32</name>
    <dbReference type="NCBI Taxonomy" id="411481"/>
    <lineage>
        <taxon>Bacteria</taxon>
        <taxon>Bacillati</taxon>
        <taxon>Actinomycetota</taxon>
        <taxon>Actinomycetes</taxon>
        <taxon>Bifidobacteriales</taxon>
        <taxon>Bifidobacteriaceae</taxon>
        <taxon>Bifidobacterium</taxon>
    </lineage>
</organism>
<reference evidence="1 2" key="1">
    <citation type="submission" date="2007-04" db="EMBL/GenBank/DDBJ databases">
        <authorList>
            <person name="Fulton L."/>
            <person name="Clifton S."/>
            <person name="Fulton B."/>
            <person name="Xu J."/>
            <person name="Minx P."/>
            <person name="Pepin K.H."/>
            <person name="Johnson M."/>
            <person name="Thiruvilangam P."/>
            <person name="Bhonagiri V."/>
            <person name="Nash W.E."/>
            <person name="Mardis E.R."/>
            <person name="Wilson R.K."/>
        </authorList>
    </citation>
    <scope>NUCLEOTIDE SEQUENCE [LARGE SCALE GENOMIC DNA]</scope>
    <source>
        <strain evidence="1 2">L2-32</strain>
    </source>
</reference>
<comment type="caution">
    <text evidence="1">The sequence shown here is derived from an EMBL/GenBank/DDBJ whole genome shotgun (WGS) entry which is preliminary data.</text>
</comment>
<reference evidence="1 2" key="2">
    <citation type="submission" date="2007-05" db="EMBL/GenBank/DDBJ databases">
        <title>Draft genome sequence of Bifidobacterium adolescentis (L2-32).</title>
        <authorList>
            <person name="Sudarsanam P."/>
            <person name="Ley R."/>
            <person name="Guruge J."/>
            <person name="Turnbaugh P.J."/>
            <person name="Mahowald M."/>
            <person name="Liep D."/>
            <person name="Gordon J."/>
        </authorList>
    </citation>
    <scope>NUCLEOTIDE SEQUENCE [LARGE SCALE GENOMIC DNA]</scope>
    <source>
        <strain evidence="1 2">L2-32</strain>
    </source>
</reference>
<gene>
    <name evidence="1" type="ORF">BIFADO_01022</name>
</gene>
<dbReference type="AlphaFoldDB" id="A7A5A6"/>
<dbReference type="HOGENOM" id="CLU_2647224_0_0_11"/>
<dbReference type="Proteomes" id="UP000003773">
    <property type="component" value="Unassembled WGS sequence"/>
</dbReference>
<name>A7A5A6_BIFAD</name>
<sequence length="76" mass="8427">MTSQLLNPPKPPESRKTMKPRIELIGTTGYAIRIQEDKSGQLIELHADGGEVLADIPESTLDNFAYTLNDDLGNMR</sequence>
<dbReference type="EMBL" id="AAXD02000018">
    <property type="protein sequence ID" value="EDN84089.1"/>
    <property type="molecule type" value="Genomic_DNA"/>
</dbReference>
<proteinExistence type="predicted"/>
<evidence type="ECO:0000313" key="2">
    <source>
        <dbReference type="Proteomes" id="UP000003773"/>
    </source>
</evidence>
<protein>
    <submittedName>
        <fullName evidence="1">Uncharacterized protein</fullName>
    </submittedName>
</protein>
<accession>A7A5A6</accession>